<evidence type="ECO:0000259" key="10">
    <source>
        <dbReference type="PROSITE" id="PS50123"/>
    </source>
</evidence>
<dbReference type="PANTHER" id="PTHR24422">
    <property type="entry name" value="CHEMOTAXIS PROTEIN METHYLTRANSFERASE"/>
    <property type="match status" value="1"/>
</dbReference>
<dbReference type="GO" id="GO:0006935">
    <property type="term" value="P:chemotaxis"/>
    <property type="evidence" value="ECO:0007669"/>
    <property type="project" value="UniProtKB-UniRule"/>
</dbReference>
<reference evidence="11 12" key="1">
    <citation type="submission" date="2020-01" db="EMBL/GenBank/DDBJ databases">
        <authorList>
            <person name="Kim M.K."/>
        </authorList>
    </citation>
    <scope>NUCLEOTIDE SEQUENCE [LARGE SCALE GENOMIC DNA]</scope>
    <source>
        <strain evidence="11 12">172606-1</strain>
    </source>
</reference>
<evidence type="ECO:0000256" key="5">
    <source>
        <dbReference type="ARBA" id="ARBA00022691"/>
    </source>
</evidence>
<dbReference type="PROSITE" id="PS50123">
    <property type="entry name" value="CHER"/>
    <property type="match status" value="1"/>
</dbReference>
<dbReference type="GO" id="GO:0005737">
    <property type="term" value="C:cytoplasm"/>
    <property type="evidence" value="ECO:0007669"/>
    <property type="project" value="InterPro"/>
</dbReference>
<dbReference type="PROSITE" id="PS50122">
    <property type="entry name" value="CHEB"/>
    <property type="match status" value="1"/>
</dbReference>
<dbReference type="GO" id="GO:0008984">
    <property type="term" value="F:protein-glutamate methylesterase activity"/>
    <property type="evidence" value="ECO:0007669"/>
    <property type="project" value="InterPro"/>
</dbReference>
<dbReference type="Gene3D" id="3.40.50.150">
    <property type="entry name" value="Vaccinia Virus protein VP39"/>
    <property type="match status" value="1"/>
</dbReference>
<keyword evidence="12" id="KW-1185">Reference proteome</keyword>
<dbReference type="Gene3D" id="3.30.450.20">
    <property type="entry name" value="PAS domain"/>
    <property type="match status" value="2"/>
</dbReference>
<feature type="region of interest" description="Disordered" evidence="8">
    <location>
        <begin position="1"/>
        <end position="34"/>
    </location>
</feature>
<organism evidence="11 12">
    <name type="scientific">Rhodocytophaga rosea</name>
    <dbReference type="NCBI Taxonomy" id="2704465"/>
    <lineage>
        <taxon>Bacteria</taxon>
        <taxon>Pseudomonadati</taxon>
        <taxon>Bacteroidota</taxon>
        <taxon>Cytophagia</taxon>
        <taxon>Cytophagales</taxon>
        <taxon>Rhodocytophagaceae</taxon>
        <taxon>Rhodocytophaga</taxon>
    </lineage>
</organism>
<feature type="active site" evidence="6">
    <location>
        <position position="69"/>
    </location>
</feature>
<evidence type="ECO:0000313" key="11">
    <source>
        <dbReference type="EMBL" id="QHT69843.1"/>
    </source>
</evidence>
<dbReference type="Pfam" id="PF01739">
    <property type="entry name" value="CheR"/>
    <property type="match status" value="1"/>
</dbReference>
<dbReference type="InterPro" id="IPR022642">
    <property type="entry name" value="CheR_C"/>
</dbReference>
<evidence type="ECO:0000256" key="8">
    <source>
        <dbReference type="SAM" id="MobiDB-lite"/>
    </source>
</evidence>
<evidence type="ECO:0000256" key="4">
    <source>
        <dbReference type="ARBA" id="ARBA00022679"/>
    </source>
</evidence>
<feature type="domain" description="CheB-type methylesterase" evidence="9">
    <location>
        <begin position="33"/>
        <end position="219"/>
    </location>
</feature>
<dbReference type="GO" id="GO:0000156">
    <property type="term" value="F:phosphorelay response regulator activity"/>
    <property type="evidence" value="ECO:0007669"/>
    <property type="project" value="InterPro"/>
</dbReference>
<dbReference type="Pfam" id="PF08448">
    <property type="entry name" value="PAS_4"/>
    <property type="match status" value="1"/>
</dbReference>
<protein>
    <recommendedName>
        <fullName evidence="2">protein-glutamate O-methyltransferase</fullName>
        <ecNumber evidence="2">2.1.1.80</ecNumber>
    </recommendedName>
</protein>
<accession>A0A6C0GQF5</accession>
<dbReference type="SUPFAM" id="SSF52738">
    <property type="entry name" value="Methylesterase CheB, C-terminal domain"/>
    <property type="match status" value="1"/>
</dbReference>
<keyword evidence="7" id="KW-0175">Coiled coil</keyword>
<dbReference type="AlphaFoldDB" id="A0A6C0GQF5"/>
<dbReference type="EMBL" id="CP048222">
    <property type="protein sequence ID" value="QHT69843.1"/>
    <property type="molecule type" value="Genomic_DNA"/>
</dbReference>
<dbReference type="InterPro" id="IPR036804">
    <property type="entry name" value="CheR_N_sf"/>
</dbReference>
<dbReference type="InterPro" id="IPR000780">
    <property type="entry name" value="CheR_MeTrfase"/>
</dbReference>
<dbReference type="Proteomes" id="UP000480178">
    <property type="component" value="Chromosome"/>
</dbReference>
<evidence type="ECO:0000256" key="7">
    <source>
        <dbReference type="SAM" id="Coils"/>
    </source>
</evidence>
<comment type="catalytic activity">
    <reaction evidence="1">
        <text>L-glutamyl-[protein] + S-adenosyl-L-methionine = [protein]-L-glutamate 5-O-methyl ester + S-adenosyl-L-homocysteine</text>
        <dbReference type="Rhea" id="RHEA:24452"/>
        <dbReference type="Rhea" id="RHEA-COMP:10208"/>
        <dbReference type="Rhea" id="RHEA-COMP:10311"/>
        <dbReference type="ChEBI" id="CHEBI:29973"/>
        <dbReference type="ChEBI" id="CHEBI:57856"/>
        <dbReference type="ChEBI" id="CHEBI:59789"/>
        <dbReference type="ChEBI" id="CHEBI:82795"/>
        <dbReference type="EC" id="2.1.1.80"/>
    </reaction>
</comment>
<dbReference type="InterPro" id="IPR029063">
    <property type="entry name" value="SAM-dependent_MTases_sf"/>
</dbReference>
<keyword evidence="6" id="KW-0145">Chemotaxis</keyword>
<keyword evidence="4" id="KW-0808">Transferase</keyword>
<dbReference type="KEGG" id="rhoz:GXP67_25950"/>
<evidence type="ECO:0000256" key="2">
    <source>
        <dbReference type="ARBA" id="ARBA00012534"/>
    </source>
</evidence>
<dbReference type="PRINTS" id="PR00996">
    <property type="entry name" value="CHERMTFRASE"/>
</dbReference>
<feature type="domain" description="CheR-type methyltransferase" evidence="10">
    <location>
        <begin position="238"/>
        <end position="498"/>
    </location>
</feature>
<dbReference type="Pfam" id="PF01339">
    <property type="entry name" value="CheB_methylest"/>
    <property type="match status" value="1"/>
</dbReference>
<dbReference type="GO" id="GO:0008983">
    <property type="term" value="F:protein-glutamate O-methyltransferase activity"/>
    <property type="evidence" value="ECO:0007669"/>
    <property type="project" value="UniProtKB-EC"/>
</dbReference>
<dbReference type="CDD" id="cd16434">
    <property type="entry name" value="CheB-CheR_fusion"/>
    <property type="match status" value="1"/>
</dbReference>
<feature type="coiled-coil region" evidence="7">
    <location>
        <begin position="678"/>
        <end position="747"/>
    </location>
</feature>
<dbReference type="PANTHER" id="PTHR24422:SF27">
    <property type="entry name" value="PROTEIN-GLUTAMATE O-METHYLTRANSFERASE"/>
    <property type="match status" value="1"/>
</dbReference>
<dbReference type="RefSeq" id="WP_162445827.1">
    <property type="nucleotide sequence ID" value="NZ_CP048222.1"/>
</dbReference>
<evidence type="ECO:0000256" key="6">
    <source>
        <dbReference type="PROSITE-ProRule" id="PRU00050"/>
    </source>
</evidence>
<dbReference type="Gene3D" id="3.40.50.180">
    <property type="entry name" value="Methylesterase CheB, C-terminal domain"/>
    <property type="match status" value="1"/>
</dbReference>
<dbReference type="SUPFAM" id="SSF47757">
    <property type="entry name" value="Chemotaxis receptor methyltransferase CheR, N-terminal domain"/>
    <property type="match status" value="1"/>
</dbReference>
<dbReference type="InterPro" id="IPR050903">
    <property type="entry name" value="Bact_Chemotaxis_MeTrfase"/>
</dbReference>
<dbReference type="InterPro" id="IPR000673">
    <property type="entry name" value="Sig_transdc_resp-reg_Me-estase"/>
</dbReference>
<evidence type="ECO:0000259" key="9">
    <source>
        <dbReference type="PROSITE" id="PS50122"/>
    </source>
</evidence>
<feature type="active site" evidence="6">
    <location>
        <position position="161"/>
    </location>
</feature>
<dbReference type="InterPro" id="IPR035965">
    <property type="entry name" value="PAS-like_dom_sf"/>
</dbReference>
<dbReference type="InterPro" id="IPR013656">
    <property type="entry name" value="PAS_4"/>
</dbReference>
<dbReference type="Pfam" id="PF13596">
    <property type="entry name" value="PAS_10"/>
    <property type="match status" value="1"/>
</dbReference>
<dbReference type="Pfam" id="PF03705">
    <property type="entry name" value="CheR_N"/>
    <property type="match status" value="1"/>
</dbReference>
<feature type="active site" evidence="6">
    <location>
        <position position="42"/>
    </location>
</feature>
<dbReference type="SUPFAM" id="SSF55785">
    <property type="entry name" value="PYP-like sensor domain (PAS domain)"/>
    <property type="match status" value="1"/>
</dbReference>
<evidence type="ECO:0000313" key="12">
    <source>
        <dbReference type="Proteomes" id="UP000480178"/>
    </source>
</evidence>
<dbReference type="SUPFAM" id="SSF53335">
    <property type="entry name" value="S-adenosyl-L-methionine-dependent methyltransferases"/>
    <property type="match status" value="1"/>
</dbReference>
<dbReference type="EC" id="2.1.1.80" evidence="2"/>
<feature type="compositionally biased region" description="Polar residues" evidence="8">
    <location>
        <begin position="1"/>
        <end position="18"/>
    </location>
</feature>
<dbReference type="InterPro" id="IPR022641">
    <property type="entry name" value="CheR_N"/>
</dbReference>
<dbReference type="InterPro" id="IPR000014">
    <property type="entry name" value="PAS"/>
</dbReference>
<dbReference type="SMART" id="SM00138">
    <property type="entry name" value="MeTrc"/>
    <property type="match status" value="1"/>
</dbReference>
<gene>
    <name evidence="11" type="ORF">GXP67_25950</name>
</gene>
<dbReference type="GO" id="GO:0032259">
    <property type="term" value="P:methylation"/>
    <property type="evidence" value="ECO:0007669"/>
    <property type="project" value="UniProtKB-KW"/>
</dbReference>
<dbReference type="SMART" id="SM00091">
    <property type="entry name" value="PAS"/>
    <property type="match status" value="2"/>
</dbReference>
<keyword evidence="3" id="KW-0489">Methyltransferase</keyword>
<evidence type="ECO:0000256" key="3">
    <source>
        <dbReference type="ARBA" id="ARBA00022603"/>
    </source>
</evidence>
<keyword evidence="5" id="KW-0949">S-adenosyl-L-methionine</keyword>
<name>A0A6C0GQF5_9BACT</name>
<proteinExistence type="predicted"/>
<sequence length="953" mass="108826">MEEINNSSSNGKAYTPQSPVEKEKDLTRPKNKPLTIVGMGGSAGSLDAIETFLESIPADSGIAFVLVQHQAPNQQSILPDLLRQSTQMPVHRIEDGMSVEPDQIYVIPENKELIIREGKLWLLEPEKPLGYRMPIDTFLQSLAEDWGEKAVCIIFSGMGADGELGARFIKEGFGLVIVQDPLTAIYDSMPRSTMQTGLVDFIETPDKIADRLMHFINSPLYESVPRDKSPDKKLAAAMQKIFALLRNKTGHDFSLYKKNTLSRRIERRMNLHQLEDIEAYISYLQENSQEVNTLFKELLIGVTKFFRDSQAFELLGEKLIPELLKRKNRNDPFRVWVAGCSTGEEAYSIAILLREAMGRLKTRHTVKTQIYATDLDPDAIRRARAGLYLENISGDMSVERLQKWFIKKDDHYQIVQEIREMVVFAEHNLVKDASFIKLDLLTCRNVLIYFTPELQKKLLPVFHYTLLNNGVLFLGPSETINGYEELFLPIDVKWKLFKKSENSINISRVIDFPTNASTVPRLNFSPPIDRTLHIKPPLPLAEIVKKVVIEKYAPAAVVINERGEILYISGHTGKYLEPAPGHPSIIIYDMAREGLAYELRTAVLKAVSQQEAVTMNEVKVKNNGYYICIRLTVEPLQRIEIKGLLLVVFEPLPEPKRKPRLSKLSKDNSTPSEKDLIIANLEKELRYIRENLQQTMEEMDTSYEELKSTNEELQSANEELQSTNEEANTAKEEMQALNEELMTVNMEFRVKTEELTEVNNDMTNLLNSSDVATIFVNNKMEIKRFTNRATKIVNLIQSDVGRSITHISSNLKYDRLAEDTKEVMEQLTGKELRVESRNGQWYLMKILPYRTLNNFIDGAVITFLEITALHKAEEELELNRLFLQQIMGLMKEAILILDKSLRIIAVNKAFLTIFRVGEEQVAGRYVYELGTGQWQIAPLRKLLEEVLPNKTPV</sequence>
<dbReference type="InterPro" id="IPR035909">
    <property type="entry name" value="CheB_C"/>
</dbReference>
<evidence type="ECO:0000256" key="1">
    <source>
        <dbReference type="ARBA" id="ARBA00001541"/>
    </source>
</evidence>
<keyword evidence="6" id="KW-0378">Hydrolase</keyword>
<dbReference type="Gene3D" id="1.10.155.10">
    <property type="entry name" value="Chemotaxis receptor methyltransferase CheR, N-terminal domain"/>
    <property type="match status" value="1"/>
</dbReference>